<dbReference type="PANTHER" id="PTHR11224">
    <property type="entry name" value="MAKORIN-RELATED"/>
    <property type="match status" value="1"/>
</dbReference>
<proteinExistence type="predicted"/>
<dbReference type="CDD" id="cd16521">
    <property type="entry name" value="RING-HC_MKRN"/>
    <property type="match status" value="1"/>
</dbReference>
<dbReference type="Gene3D" id="4.10.1000.10">
    <property type="entry name" value="Zinc finger, CCCH-type"/>
    <property type="match status" value="1"/>
</dbReference>
<feature type="region of interest" description="Disordered" evidence="6">
    <location>
        <begin position="486"/>
        <end position="539"/>
    </location>
</feature>
<keyword evidence="3 5" id="KW-0863">Zinc-finger</keyword>
<feature type="domain" description="RING-type" evidence="7">
    <location>
        <begin position="95"/>
        <end position="146"/>
    </location>
</feature>
<feature type="region of interest" description="Disordered" evidence="6">
    <location>
        <begin position="434"/>
        <end position="461"/>
    </location>
</feature>
<dbReference type="OrthoDB" id="250836at2759"/>
<evidence type="ECO:0000256" key="2">
    <source>
        <dbReference type="ARBA" id="ARBA00022723"/>
    </source>
</evidence>
<feature type="compositionally biased region" description="Low complexity" evidence="6">
    <location>
        <begin position="515"/>
        <end position="530"/>
    </location>
</feature>
<sequence length="539" mass="57444">MNAERPATSKARGICKYYLLPGGCTAGRSCKFLHGAHETLTPYDKGKTCRFYAAGFCKRGADCWFVHAQPAASGSAASPSSAPDERMVEDEDDCCCICFEKPVTYGLLPGCSHIFCLQCIKNWRERKGKSEEVIFSGAIKKCPLCRTSSKFVVPSSVFYTQKDSRRAAAIEKYKASMARVPCKFFERSLPDDRYCPFGNDCFYQHRNADGTPYQFQRGVEYYIKQRGRYLDAEGAPLGRLPQRISLLQSLQDALTRIQTSLDSLPGIPDIPEDALGDADELLAEADIRFSDDGTPFVPPSLITTLAESVMSSLAAFAGEDNLTPAAGSMSHQPPSAQGEPLDRLATAARAFAEEVDNLISDTQRVTSRAPQAFAGELYEVLPRPEAAHPASPAQDLTAGTTGDGDEVVLDYGVAETRPASYADGADEALPATALGEDSAPVPTPPAAEHEPSAPAPAGVAPQDAEALPAGWGAGAGATASEVVYDSDPPFRTDGRGRVVWSSATASPRSRKRRTSTSTPSGTAAAPMSAPLADYVAEGV</sequence>
<dbReference type="SUPFAM" id="SSF90229">
    <property type="entry name" value="CCCH zinc finger"/>
    <property type="match status" value="2"/>
</dbReference>
<feature type="domain" description="C3H1-type" evidence="8">
    <location>
        <begin position="43"/>
        <end position="70"/>
    </location>
</feature>
<dbReference type="SUPFAM" id="SSF57850">
    <property type="entry name" value="RING/U-box"/>
    <property type="match status" value="1"/>
</dbReference>
<protein>
    <recommendedName>
        <fullName evidence="11">RING-type E3 ubiquitin transferase</fullName>
    </recommendedName>
</protein>
<keyword evidence="10" id="KW-1185">Reference proteome</keyword>
<dbReference type="InterPro" id="IPR045072">
    <property type="entry name" value="MKRN-like"/>
</dbReference>
<keyword evidence="2 5" id="KW-0479">Metal-binding</keyword>
<dbReference type="InterPro" id="IPR013083">
    <property type="entry name" value="Znf_RING/FYVE/PHD"/>
</dbReference>
<evidence type="ECO:0000259" key="7">
    <source>
        <dbReference type="PROSITE" id="PS50089"/>
    </source>
</evidence>
<evidence type="ECO:0000259" key="8">
    <source>
        <dbReference type="PROSITE" id="PS50103"/>
    </source>
</evidence>
<dbReference type="SMART" id="SM00356">
    <property type="entry name" value="ZnF_C3H1"/>
    <property type="match status" value="3"/>
</dbReference>
<keyword evidence="4 5" id="KW-0862">Zinc</keyword>
<dbReference type="InterPro" id="IPR017907">
    <property type="entry name" value="Znf_RING_CS"/>
</dbReference>
<feature type="domain" description="C3H1-type" evidence="8">
    <location>
        <begin position="176"/>
        <end position="208"/>
    </location>
</feature>
<dbReference type="InterPro" id="IPR036855">
    <property type="entry name" value="Znf_CCCH_sf"/>
</dbReference>
<dbReference type="Proteomes" id="UP000703269">
    <property type="component" value="Unassembled WGS sequence"/>
</dbReference>
<dbReference type="PROSITE" id="PS50103">
    <property type="entry name" value="ZF_C3H1"/>
    <property type="match status" value="3"/>
</dbReference>
<dbReference type="Gene3D" id="3.30.40.10">
    <property type="entry name" value="Zinc/RING finger domain, C3HC4 (zinc finger)"/>
    <property type="match status" value="1"/>
</dbReference>
<evidence type="ECO:0000313" key="9">
    <source>
        <dbReference type="EMBL" id="GJE90973.1"/>
    </source>
</evidence>
<dbReference type="Pfam" id="PF00097">
    <property type="entry name" value="zf-C3HC4"/>
    <property type="match status" value="1"/>
</dbReference>
<accession>A0A9P3LE08</accession>
<evidence type="ECO:0008006" key="11">
    <source>
        <dbReference type="Google" id="ProtNLM"/>
    </source>
</evidence>
<comment type="caution">
    <text evidence="9">The sequence shown here is derived from an EMBL/GenBank/DDBJ whole genome shotgun (WGS) entry which is preliminary data.</text>
</comment>
<evidence type="ECO:0000313" key="10">
    <source>
        <dbReference type="Proteomes" id="UP000703269"/>
    </source>
</evidence>
<evidence type="ECO:0000256" key="6">
    <source>
        <dbReference type="SAM" id="MobiDB-lite"/>
    </source>
</evidence>
<dbReference type="Pfam" id="PF14608">
    <property type="entry name" value="zf-CCCH_2"/>
    <property type="match status" value="3"/>
</dbReference>
<reference evidence="9 10" key="1">
    <citation type="submission" date="2021-08" db="EMBL/GenBank/DDBJ databases">
        <title>Draft Genome Sequence of Phanerochaete sordida strain YK-624.</title>
        <authorList>
            <person name="Mori T."/>
            <person name="Dohra H."/>
            <person name="Suzuki T."/>
            <person name="Kawagishi H."/>
            <person name="Hirai H."/>
        </authorList>
    </citation>
    <scope>NUCLEOTIDE SEQUENCE [LARGE SCALE GENOMIC DNA]</scope>
    <source>
        <strain evidence="9 10">YK-624</strain>
    </source>
</reference>
<dbReference type="PANTHER" id="PTHR11224:SF10">
    <property type="entry name" value="IP09428P-RELATED"/>
    <property type="match status" value="1"/>
</dbReference>
<dbReference type="AlphaFoldDB" id="A0A9P3LE08"/>
<dbReference type="PROSITE" id="PS50089">
    <property type="entry name" value="ZF_RING_2"/>
    <property type="match status" value="1"/>
</dbReference>
<dbReference type="GO" id="GO:0061630">
    <property type="term" value="F:ubiquitin protein ligase activity"/>
    <property type="evidence" value="ECO:0007669"/>
    <property type="project" value="InterPro"/>
</dbReference>
<feature type="zinc finger region" description="C3H1-type" evidence="5">
    <location>
        <begin position="9"/>
        <end position="37"/>
    </location>
</feature>
<name>A0A9P3LE08_9APHY</name>
<evidence type="ECO:0000256" key="1">
    <source>
        <dbReference type="ARBA" id="ARBA00022679"/>
    </source>
</evidence>
<dbReference type="SMART" id="SM00184">
    <property type="entry name" value="RING"/>
    <property type="match status" value="1"/>
</dbReference>
<dbReference type="GO" id="GO:0000209">
    <property type="term" value="P:protein polyubiquitination"/>
    <property type="evidence" value="ECO:0007669"/>
    <property type="project" value="InterPro"/>
</dbReference>
<dbReference type="PROSITE" id="PS00518">
    <property type="entry name" value="ZF_RING_1"/>
    <property type="match status" value="1"/>
</dbReference>
<feature type="zinc finger region" description="C3H1-type" evidence="5">
    <location>
        <begin position="43"/>
        <end position="70"/>
    </location>
</feature>
<dbReference type="GO" id="GO:0008270">
    <property type="term" value="F:zinc ion binding"/>
    <property type="evidence" value="ECO:0007669"/>
    <property type="project" value="UniProtKB-KW"/>
</dbReference>
<feature type="domain" description="C3H1-type" evidence="8">
    <location>
        <begin position="9"/>
        <end position="37"/>
    </location>
</feature>
<organism evidence="9 10">
    <name type="scientific">Phanerochaete sordida</name>
    <dbReference type="NCBI Taxonomy" id="48140"/>
    <lineage>
        <taxon>Eukaryota</taxon>
        <taxon>Fungi</taxon>
        <taxon>Dikarya</taxon>
        <taxon>Basidiomycota</taxon>
        <taxon>Agaricomycotina</taxon>
        <taxon>Agaricomycetes</taxon>
        <taxon>Polyporales</taxon>
        <taxon>Phanerochaetaceae</taxon>
        <taxon>Phanerochaete</taxon>
    </lineage>
</organism>
<dbReference type="EMBL" id="BPQB01000019">
    <property type="protein sequence ID" value="GJE90973.1"/>
    <property type="molecule type" value="Genomic_DNA"/>
</dbReference>
<dbReference type="InterPro" id="IPR018957">
    <property type="entry name" value="Znf_C3HC4_RING-type"/>
</dbReference>
<feature type="zinc finger region" description="C3H1-type" evidence="5">
    <location>
        <begin position="176"/>
        <end position="208"/>
    </location>
</feature>
<keyword evidence="1" id="KW-0808">Transferase</keyword>
<dbReference type="InterPro" id="IPR000571">
    <property type="entry name" value="Znf_CCCH"/>
</dbReference>
<gene>
    <name evidence="9" type="ORF">PsYK624_071200</name>
</gene>
<evidence type="ECO:0000256" key="3">
    <source>
        <dbReference type="ARBA" id="ARBA00022771"/>
    </source>
</evidence>
<evidence type="ECO:0000256" key="5">
    <source>
        <dbReference type="PROSITE-ProRule" id="PRU00723"/>
    </source>
</evidence>
<evidence type="ECO:0000256" key="4">
    <source>
        <dbReference type="ARBA" id="ARBA00022833"/>
    </source>
</evidence>
<dbReference type="InterPro" id="IPR001841">
    <property type="entry name" value="Znf_RING"/>
</dbReference>